<sequence length="413" mass="43373">MRDDQVTGREGEQNAFAVRLLALARERLGMQLSWISHFTEDAFVLDAVDGELPGVQLHPGTAVGLAGSYCRRVVSGELPPVIPDAAAHPVTSALQVTRDLHIGSYVGTPLRNRAGDVYGSLCCLSSTADGRLEDRDAEFLAVLGDLLADSIEAGLAAGRNDDEARDRVRSVLDRGGPDIALQPVLRVPERVVVGYEALARFPEGTGGPQAWFALARRAGLGVELELAAVRCALPVLDRLPEDVDLAVNLSAEALLAAELPGLLAGRPVRRLIVEITEHEDVADYPALRAGMAALRGLGLRFALDDAGAGYAGMRHLVELQPDIIKMDYHLTHDMHRDPARAAMAAALVAFSARIGAVLLAEGVEDAGELEAAVDLGIGVAQGYLLGRPLPADQVVAPAAAPAAGPAGPDVARA</sequence>
<reference evidence="2" key="1">
    <citation type="journal article" date="2014" name="Int. J. Syst. Evol. Microbiol.">
        <title>Complete genome sequence of Corynebacterium casei LMG S-19264T (=DSM 44701T), isolated from a smear-ripened cheese.</title>
        <authorList>
            <consortium name="US DOE Joint Genome Institute (JGI-PGF)"/>
            <person name="Walter F."/>
            <person name="Albersmeier A."/>
            <person name="Kalinowski J."/>
            <person name="Ruckert C."/>
        </authorList>
    </citation>
    <scope>NUCLEOTIDE SEQUENCE</scope>
    <source>
        <strain evidence="2">CGMCC 4.7308</strain>
    </source>
</reference>
<dbReference type="CDD" id="cd01948">
    <property type="entry name" value="EAL"/>
    <property type="match status" value="1"/>
</dbReference>
<comment type="caution">
    <text evidence="2">The sequence shown here is derived from an EMBL/GenBank/DDBJ whole genome shotgun (WGS) entry which is preliminary data.</text>
</comment>
<dbReference type="PANTHER" id="PTHR33121:SF76">
    <property type="entry name" value="SIGNALING PROTEIN"/>
    <property type="match status" value="1"/>
</dbReference>
<dbReference type="EMBL" id="BMNA01000002">
    <property type="protein sequence ID" value="GGL93536.1"/>
    <property type="molecule type" value="Genomic_DNA"/>
</dbReference>
<dbReference type="InterPro" id="IPR035919">
    <property type="entry name" value="EAL_sf"/>
</dbReference>
<dbReference type="InterPro" id="IPR050706">
    <property type="entry name" value="Cyclic-di-GMP_PDE-like"/>
</dbReference>
<dbReference type="PROSITE" id="PS50883">
    <property type="entry name" value="EAL"/>
    <property type="match status" value="1"/>
</dbReference>
<evidence type="ECO:0000313" key="2">
    <source>
        <dbReference type="EMBL" id="GGL93536.1"/>
    </source>
</evidence>
<evidence type="ECO:0000259" key="1">
    <source>
        <dbReference type="PROSITE" id="PS50883"/>
    </source>
</evidence>
<dbReference type="InterPro" id="IPR003018">
    <property type="entry name" value="GAF"/>
</dbReference>
<proteinExistence type="predicted"/>
<evidence type="ECO:0000313" key="3">
    <source>
        <dbReference type="Proteomes" id="UP000655208"/>
    </source>
</evidence>
<dbReference type="SUPFAM" id="SSF55781">
    <property type="entry name" value="GAF domain-like"/>
    <property type="match status" value="1"/>
</dbReference>
<dbReference type="InterPro" id="IPR029016">
    <property type="entry name" value="GAF-like_dom_sf"/>
</dbReference>
<dbReference type="SMART" id="SM00052">
    <property type="entry name" value="EAL"/>
    <property type="match status" value="1"/>
</dbReference>
<dbReference type="InterPro" id="IPR001633">
    <property type="entry name" value="EAL_dom"/>
</dbReference>
<dbReference type="Pfam" id="PF00563">
    <property type="entry name" value="EAL"/>
    <property type="match status" value="1"/>
</dbReference>
<dbReference type="SUPFAM" id="SSF141868">
    <property type="entry name" value="EAL domain-like"/>
    <property type="match status" value="1"/>
</dbReference>
<name>A0A917SQB5_9ACTN</name>
<feature type="domain" description="EAL" evidence="1">
    <location>
        <begin position="161"/>
        <end position="402"/>
    </location>
</feature>
<reference evidence="2" key="2">
    <citation type="submission" date="2020-09" db="EMBL/GenBank/DDBJ databases">
        <authorList>
            <person name="Sun Q."/>
            <person name="Zhou Y."/>
        </authorList>
    </citation>
    <scope>NUCLEOTIDE SEQUENCE</scope>
    <source>
        <strain evidence="2">CGMCC 4.7308</strain>
    </source>
</reference>
<accession>A0A917SQB5</accession>
<dbReference type="Gene3D" id="3.30.450.40">
    <property type="match status" value="1"/>
</dbReference>
<organism evidence="2 3">
    <name type="scientific">Nakamurella endophytica</name>
    <dbReference type="NCBI Taxonomy" id="1748367"/>
    <lineage>
        <taxon>Bacteria</taxon>
        <taxon>Bacillati</taxon>
        <taxon>Actinomycetota</taxon>
        <taxon>Actinomycetes</taxon>
        <taxon>Nakamurellales</taxon>
        <taxon>Nakamurellaceae</taxon>
        <taxon>Nakamurella</taxon>
    </lineage>
</organism>
<protein>
    <recommendedName>
        <fullName evidence="1">EAL domain-containing protein</fullName>
    </recommendedName>
</protein>
<dbReference type="Pfam" id="PF01590">
    <property type="entry name" value="GAF"/>
    <property type="match status" value="1"/>
</dbReference>
<dbReference type="RefSeq" id="WP_188940548.1">
    <property type="nucleotide sequence ID" value="NZ_BMNA01000002.1"/>
</dbReference>
<gene>
    <name evidence="2" type="ORF">GCM10011594_11730</name>
</gene>
<dbReference type="Proteomes" id="UP000655208">
    <property type="component" value="Unassembled WGS sequence"/>
</dbReference>
<dbReference type="AlphaFoldDB" id="A0A917SQB5"/>
<dbReference type="SMART" id="SM00065">
    <property type="entry name" value="GAF"/>
    <property type="match status" value="1"/>
</dbReference>
<dbReference type="PANTHER" id="PTHR33121">
    <property type="entry name" value="CYCLIC DI-GMP PHOSPHODIESTERASE PDEF"/>
    <property type="match status" value="1"/>
</dbReference>
<dbReference type="GO" id="GO:0071111">
    <property type="term" value="F:cyclic-guanylate-specific phosphodiesterase activity"/>
    <property type="evidence" value="ECO:0007669"/>
    <property type="project" value="InterPro"/>
</dbReference>
<keyword evidence="3" id="KW-1185">Reference proteome</keyword>
<dbReference type="Gene3D" id="3.20.20.450">
    <property type="entry name" value="EAL domain"/>
    <property type="match status" value="1"/>
</dbReference>